<feature type="chain" id="PRO_5038997642" description="DUF8020 domain-containing protein" evidence="2">
    <location>
        <begin position="21"/>
        <end position="209"/>
    </location>
</feature>
<feature type="domain" description="DUF8020" evidence="3">
    <location>
        <begin position="41"/>
        <end position="113"/>
    </location>
</feature>
<dbReference type="Pfam" id="PF26059">
    <property type="entry name" value="DUF8020"/>
    <property type="match status" value="1"/>
</dbReference>
<evidence type="ECO:0000313" key="5">
    <source>
        <dbReference type="Proteomes" id="UP000316331"/>
    </source>
</evidence>
<sequence length="209" mass="21344">MIIRKFAVTALLTITATGIAGGVTYAAPTAEETNHSGTESGVAYQISQSEDGRNLTAKLEGGTFALTETALTVRDKSGTVVAAVPLTVTIDGADTVELRPQLSTDGASLTASPIGYWSKTSPKQRNIEAGIGIGAALGVFGGLFLGVAVTLVSMGLLAPIALPVGLIAGVIAGGAIGAGIGASIPASDLPDRWEYTPECWNGYYHTYCW</sequence>
<gene>
    <name evidence="4" type="ORF">FB390_1741</name>
</gene>
<dbReference type="Proteomes" id="UP000316331">
    <property type="component" value="Unassembled WGS sequence"/>
</dbReference>
<evidence type="ECO:0000256" key="2">
    <source>
        <dbReference type="SAM" id="SignalP"/>
    </source>
</evidence>
<evidence type="ECO:0000256" key="1">
    <source>
        <dbReference type="SAM" id="Phobius"/>
    </source>
</evidence>
<feature type="transmembrane region" description="Helical" evidence="1">
    <location>
        <begin position="129"/>
        <end position="152"/>
    </location>
</feature>
<feature type="signal peptide" evidence="2">
    <location>
        <begin position="1"/>
        <end position="20"/>
    </location>
</feature>
<reference evidence="4 5" key="1">
    <citation type="submission" date="2019-06" db="EMBL/GenBank/DDBJ databases">
        <title>Sequencing the genomes of 1000 actinobacteria strains.</title>
        <authorList>
            <person name="Klenk H.-P."/>
        </authorList>
    </citation>
    <scope>NUCLEOTIDE SEQUENCE [LARGE SCALE GENOMIC DNA]</scope>
    <source>
        <strain evidence="4 5">DSM 103495</strain>
    </source>
</reference>
<dbReference type="InterPro" id="IPR058333">
    <property type="entry name" value="DUF8020"/>
</dbReference>
<dbReference type="EMBL" id="VFPG01000001">
    <property type="protein sequence ID" value="TQM30125.1"/>
    <property type="molecule type" value="Genomic_DNA"/>
</dbReference>
<name>A0A543F8F9_9NOCA</name>
<dbReference type="RefSeq" id="WP_141808475.1">
    <property type="nucleotide sequence ID" value="NZ_VFPG01000001.1"/>
</dbReference>
<keyword evidence="2" id="KW-0732">Signal</keyword>
<dbReference type="AlphaFoldDB" id="A0A543F8F9"/>
<keyword evidence="1" id="KW-0472">Membrane</keyword>
<proteinExistence type="predicted"/>
<protein>
    <recommendedName>
        <fullName evidence="3">DUF8020 domain-containing protein</fullName>
    </recommendedName>
</protein>
<organism evidence="4 5">
    <name type="scientific">Nocardia bhagyanarayanae</name>
    <dbReference type="NCBI Taxonomy" id="1215925"/>
    <lineage>
        <taxon>Bacteria</taxon>
        <taxon>Bacillati</taxon>
        <taxon>Actinomycetota</taxon>
        <taxon>Actinomycetes</taxon>
        <taxon>Mycobacteriales</taxon>
        <taxon>Nocardiaceae</taxon>
        <taxon>Nocardia</taxon>
    </lineage>
</organism>
<evidence type="ECO:0000259" key="3">
    <source>
        <dbReference type="Pfam" id="PF26059"/>
    </source>
</evidence>
<keyword evidence="5" id="KW-1185">Reference proteome</keyword>
<evidence type="ECO:0000313" key="4">
    <source>
        <dbReference type="EMBL" id="TQM30125.1"/>
    </source>
</evidence>
<comment type="caution">
    <text evidence="4">The sequence shown here is derived from an EMBL/GenBank/DDBJ whole genome shotgun (WGS) entry which is preliminary data.</text>
</comment>
<dbReference type="OrthoDB" id="4551564at2"/>
<feature type="transmembrane region" description="Helical" evidence="1">
    <location>
        <begin position="164"/>
        <end position="184"/>
    </location>
</feature>
<accession>A0A543F8F9</accession>
<keyword evidence="1" id="KW-1133">Transmembrane helix</keyword>
<keyword evidence="1" id="KW-0812">Transmembrane</keyword>